<reference evidence="1 2" key="1">
    <citation type="journal article" date="2016" name="Nat. Commun.">
        <title>Thousands of microbial genomes shed light on interconnected biogeochemical processes in an aquifer system.</title>
        <authorList>
            <person name="Anantharaman K."/>
            <person name="Brown C.T."/>
            <person name="Hug L.A."/>
            <person name="Sharon I."/>
            <person name="Castelle C.J."/>
            <person name="Probst A.J."/>
            <person name="Thomas B.C."/>
            <person name="Singh A."/>
            <person name="Wilkins M.J."/>
            <person name="Karaoz U."/>
            <person name="Brodie E.L."/>
            <person name="Williams K.H."/>
            <person name="Hubbard S.S."/>
            <person name="Banfield J.F."/>
        </authorList>
    </citation>
    <scope>NUCLEOTIDE SEQUENCE [LARGE SCALE GENOMIC DNA]</scope>
</reference>
<accession>A0A1F5TRM3</accession>
<gene>
    <name evidence="1" type="ORF">A2531_02350</name>
</gene>
<sequence length="171" mass="19476">MCSKIGDSSIRDGCYAEIAMATNKTELCSKIKNDKFRISCMNGKSADLCDHMSTMDLKDLCFLNKARESLDDNLCEYIKITEEKDACFFYVARNKKDVHLCAKMSEENVADCYSGIALLTENFDICNSPQTLSIRDKCYKGLAMDTKNYEICDKIIDKNIQDECRNNEDDD</sequence>
<evidence type="ECO:0000313" key="2">
    <source>
        <dbReference type="Proteomes" id="UP000177579"/>
    </source>
</evidence>
<proteinExistence type="predicted"/>
<name>A0A1F5TRM3_9BACT</name>
<protein>
    <submittedName>
        <fullName evidence="1">Uncharacterized protein</fullName>
    </submittedName>
</protein>
<dbReference type="EMBL" id="MFGO01000008">
    <property type="protein sequence ID" value="OGF41509.1"/>
    <property type="molecule type" value="Genomic_DNA"/>
</dbReference>
<dbReference type="AlphaFoldDB" id="A0A1F5TRM3"/>
<organism evidence="1 2">
    <name type="scientific">Candidatus Falkowbacteria bacterium RIFOXYD2_FULL_34_120</name>
    <dbReference type="NCBI Taxonomy" id="1798007"/>
    <lineage>
        <taxon>Bacteria</taxon>
        <taxon>Candidatus Falkowiibacteriota</taxon>
    </lineage>
</organism>
<dbReference type="Proteomes" id="UP000177579">
    <property type="component" value="Unassembled WGS sequence"/>
</dbReference>
<comment type="caution">
    <text evidence="1">The sequence shown here is derived from an EMBL/GenBank/DDBJ whole genome shotgun (WGS) entry which is preliminary data.</text>
</comment>
<evidence type="ECO:0000313" key="1">
    <source>
        <dbReference type="EMBL" id="OGF41509.1"/>
    </source>
</evidence>